<gene>
    <name evidence="5" type="ORF">Q604_UNBC14844G0001</name>
</gene>
<proteinExistence type="predicted"/>
<evidence type="ECO:0000256" key="3">
    <source>
        <dbReference type="ARBA" id="ARBA00022989"/>
    </source>
</evidence>
<dbReference type="EMBL" id="AZMM01014844">
    <property type="protein sequence ID" value="ETJ30641.1"/>
    <property type="molecule type" value="Genomic_DNA"/>
</dbReference>
<dbReference type="GO" id="GO:0016020">
    <property type="term" value="C:membrane"/>
    <property type="evidence" value="ECO:0007669"/>
    <property type="project" value="UniProtKB-SubCell"/>
</dbReference>
<feature type="non-terminal residue" evidence="5">
    <location>
        <position position="57"/>
    </location>
</feature>
<keyword evidence="2" id="KW-0812">Transmembrane</keyword>
<dbReference type="AlphaFoldDB" id="W1XKG5"/>
<evidence type="ECO:0000313" key="5">
    <source>
        <dbReference type="EMBL" id="ETJ30641.1"/>
    </source>
</evidence>
<dbReference type="InterPro" id="IPR035906">
    <property type="entry name" value="MetI-like_sf"/>
</dbReference>
<name>W1XKG5_9ZZZZ</name>
<sequence length="57" mass="6608">MVHFFTTPYLMAKNSLSKMNPSWETTGELLGDSWFKTLVRVVIPNSFSTIIEMFSYL</sequence>
<organism evidence="5">
    <name type="scientific">human gut metagenome</name>
    <dbReference type="NCBI Taxonomy" id="408170"/>
    <lineage>
        <taxon>unclassified sequences</taxon>
        <taxon>metagenomes</taxon>
        <taxon>organismal metagenomes</taxon>
    </lineage>
</organism>
<dbReference type="SUPFAM" id="SSF161098">
    <property type="entry name" value="MetI-like"/>
    <property type="match status" value="1"/>
</dbReference>
<reference evidence="5" key="1">
    <citation type="submission" date="2013-12" db="EMBL/GenBank/DDBJ databases">
        <title>A Varibaculum cambriense genome reconstructed from a premature infant gut community with otherwise low bacterial novelty that shifts toward anaerobic metabolism during the third week of life.</title>
        <authorList>
            <person name="Brown C.T."/>
            <person name="Sharon I."/>
            <person name="Thomas B.C."/>
            <person name="Castelle C.J."/>
            <person name="Morowitz M.J."/>
            <person name="Banfield J.F."/>
        </authorList>
    </citation>
    <scope>NUCLEOTIDE SEQUENCE</scope>
</reference>
<accession>W1XKG5</accession>
<protein>
    <submittedName>
        <fullName evidence="5">Transport system permease, iron</fullName>
    </submittedName>
</protein>
<comment type="subcellular location">
    <subcellularLocation>
        <location evidence="1">Membrane</location>
        <topology evidence="1">Multi-pass membrane protein</topology>
    </subcellularLocation>
</comment>
<evidence type="ECO:0000256" key="2">
    <source>
        <dbReference type="ARBA" id="ARBA00022692"/>
    </source>
</evidence>
<evidence type="ECO:0000256" key="1">
    <source>
        <dbReference type="ARBA" id="ARBA00004141"/>
    </source>
</evidence>
<keyword evidence="3" id="KW-1133">Transmembrane helix</keyword>
<evidence type="ECO:0000256" key="4">
    <source>
        <dbReference type="ARBA" id="ARBA00023136"/>
    </source>
</evidence>
<keyword evidence="4" id="KW-0472">Membrane</keyword>
<comment type="caution">
    <text evidence="5">The sequence shown here is derived from an EMBL/GenBank/DDBJ whole genome shotgun (WGS) entry which is preliminary data.</text>
</comment>